<dbReference type="RefSeq" id="XP_003147539.1">
    <property type="nucleotide sequence ID" value="XM_003147491.1"/>
</dbReference>
<protein>
    <submittedName>
        <fullName evidence="1">Uncharacterized protein</fullName>
    </submittedName>
</protein>
<evidence type="ECO:0000313" key="1">
    <source>
        <dbReference type="EMBL" id="EFO16532.1"/>
    </source>
</evidence>
<reference evidence="1" key="1">
    <citation type="submission" date="2012-04" db="EMBL/GenBank/DDBJ databases">
        <title>The Genome Sequence of Loa loa.</title>
        <authorList>
            <consortium name="The Broad Institute Genome Sequencing Platform"/>
            <consortium name="Broad Institute Genome Sequencing Center for Infectious Disease"/>
            <person name="Nutman T.B."/>
            <person name="Fink D.L."/>
            <person name="Russ C."/>
            <person name="Young S."/>
            <person name="Zeng Q."/>
            <person name="Gargeya S."/>
            <person name="Alvarado L."/>
            <person name="Berlin A."/>
            <person name="Chapman S.B."/>
            <person name="Chen Z."/>
            <person name="Freedman E."/>
            <person name="Gellesch M."/>
            <person name="Goldberg J."/>
            <person name="Griggs A."/>
            <person name="Gujja S."/>
            <person name="Heilman E.R."/>
            <person name="Heiman D."/>
            <person name="Howarth C."/>
            <person name="Mehta T."/>
            <person name="Neiman D."/>
            <person name="Pearson M."/>
            <person name="Roberts A."/>
            <person name="Saif S."/>
            <person name="Shea T."/>
            <person name="Shenoy N."/>
            <person name="Sisk P."/>
            <person name="Stolte C."/>
            <person name="Sykes S."/>
            <person name="White J."/>
            <person name="Yandava C."/>
            <person name="Haas B."/>
            <person name="Henn M.R."/>
            <person name="Nusbaum C."/>
            <person name="Birren B."/>
        </authorList>
    </citation>
    <scope>NUCLEOTIDE SEQUENCE [LARGE SCALE GENOMIC DNA]</scope>
</reference>
<organism evidence="1">
    <name type="scientific">Loa loa</name>
    <name type="common">Eye worm</name>
    <name type="synonym">Filaria loa</name>
    <dbReference type="NCBI Taxonomy" id="7209"/>
    <lineage>
        <taxon>Eukaryota</taxon>
        <taxon>Metazoa</taxon>
        <taxon>Ecdysozoa</taxon>
        <taxon>Nematoda</taxon>
        <taxon>Chromadorea</taxon>
        <taxon>Rhabditida</taxon>
        <taxon>Spirurina</taxon>
        <taxon>Spiruromorpha</taxon>
        <taxon>Filarioidea</taxon>
        <taxon>Onchocercidae</taxon>
        <taxon>Loa</taxon>
    </lineage>
</organism>
<proteinExistence type="predicted"/>
<dbReference type="EMBL" id="JH712071">
    <property type="protein sequence ID" value="EFO16532.1"/>
    <property type="molecule type" value="Genomic_DNA"/>
</dbReference>
<gene>
    <name evidence="1" type="ORF">LOAG_11976</name>
</gene>
<dbReference type="KEGG" id="loa:LOAG_11976"/>
<sequence length="119" mass="13587">MTNELADILFIQELSFADNIIRYQFPPSNFNPFNRAIRKMMVIVCVTKDAETTFFVCRKIIVHAAGLCYSLPIERTEDVGISFLSDRNEFYQLKSATFPQTITAYTAMADCCAAQFFNT</sequence>
<dbReference type="CTD" id="9949434"/>
<accession>A0A1S0TN89</accession>
<dbReference type="InParanoid" id="A0A1S0TN89"/>
<name>A0A1S0TN89_LOALO</name>
<dbReference type="AlphaFoldDB" id="A0A1S0TN89"/>
<dbReference type="GeneID" id="9949434"/>